<proteinExistence type="predicted"/>
<dbReference type="Proteomes" id="UP000607559">
    <property type="component" value="Unassembled WGS sequence"/>
</dbReference>
<reference evidence="1" key="1">
    <citation type="journal article" date="2014" name="Int. J. Syst. Evol. Microbiol.">
        <title>Complete genome sequence of Corynebacterium casei LMG S-19264T (=DSM 44701T), isolated from a smear-ripened cheese.</title>
        <authorList>
            <consortium name="US DOE Joint Genome Institute (JGI-PGF)"/>
            <person name="Walter F."/>
            <person name="Albersmeier A."/>
            <person name="Kalinowski J."/>
            <person name="Ruckert C."/>
        </authorList>
    </citation>
    <scope>NUCLEOTIDE SEQUENCE</scope>
    <source>
        <strain evidence="1">CGMCC 1.15448</strain>
    </source>
</reference>
<evidence type="ECO:0000313" key="1">
    <source>
        <dbReference type="EMBL" id="GGA93369.1"/>
    </source>
</evidence>
<name>A0A8J2XSA4_9BACT</name>
<comment type="caution">
    <text evidence="1">The sequence shown here is derived from an EMBL/GenBank/DDBJ whole genome shotgun (WGS) entry which is preliminary data.</text>
</comment>
<keyword evidence="2" id="KW-1185">Reference proteome</keyword>
<evidence type="ECO:0000313" key="2">
    <source>
        <dbReference type="Proteomes" id="UP000607559"/>
    </source>
</evidence>
<protein>
    <submittedName>
        <fullName evidence="1">Uncharacterized protein</fullName>
    </submittedName>
</protein>
<organism evidence="1 2">
    <name type="scientific">Puia dinghuensis</name>
    <dbReference type="NCBI Taxonomy" id="1792502"/>
    <lineage>
        <taxon>Bacteria</taxon>
        <taxon>Pseudomonadati</taxon>
        <taxon>Bacteroidota</taxon>
        <taxon>Chitinophagia</taxon>
        <taxon>Chitinophagales</taxon>
        <taxon>Chitinophagaceae</taxon>
        <taxon>Puia</taxon>
    </lineage>
</organism>
<dbReference type="EMBL" id="BMJC01000001">
    <property type="protein sequence ID" value="GGA93369.1"/>
    <property type="molecule type" value="Genomic_DNA"/>
</dbReference>
<reference evidence="1" key="2">
    <citation type="submission" date="2020-09" db="EMBL/GenBank/DDBJ databases">
        <authorList>
            <person name="Sun Q."/>
            <person name="Zhou Y."/>
        </authorList>
    </citation>
    <scope>NUCLEOTIDE SEQUENCE</scope>
    <source>
        <strain evidence="1">CGMCC 1.15448</strain>
    </source>
</reference>
<accession>A0A8J2XSA4</accession>
<gene>
    <name evidence="1" type="ORF">GCM10011511_15960</name>
</gene>
<dbReference type="AlphaFoldDB" id="A0A8J2XSA4"/>
<sequence>MAKKQGGQGHAKYFQWYAVRYADQRLASMVVRRGDDYPRVFIQAAVRKTGLGIDMFDDGGKMIKQYPELSPRQMQPLRTMEPVLSPEYYEV</sequence>